<organism evidence="1 2">
    <name type="scientific">Mycena metata</name>
    <dbReference type="NCBI Taxonomy" id="1033252"/>
    <lineage>
        <taxon>Eukaryota</taxon>
        <taxon>Fungi</taxon>
        <taxon>Dikarya</taxon>
        <taxon>Basidiomycota</taxon>
        <taxon>Agaricomycotina</taxon>
        <taxon>Agaricomycetes</taxon>
        <taxon>Agaricomycetidae</taxon>
        <taxon>Agaricales</taxon>
        <taxon>Marasmiineae</taxon>
        <taxon>Mycenaceae</taxon>
        <taxon>Mycena</taxon>
    </lineage>
</organism>
<dbReference type="EMBL" id="JARKIB010000021">
    <property type="protein sequence ID" value="KAJ7767748.1"/>
    <property type="molecule type" value="Genomic_DNA"/>
</dbReference>
<dbReference type="AlphaFoldDB" id="A0AAD7NN72"/>
<protein>
    <submittedName>
        <fullName evidence="1">Uncharacterized protein</fullName>
    </submittedName>
</protein>
<comment type="caution">
    <text evidence="1">The sequence shown here is derived from an EMBL/GenBank/DDBJ whole genome shotgun (WGS) entry which is preliminary data.</text>
</comment>
<evidence type="ECO:0000313" key="1">
    <source>
        <dbReference type="EMBL" id="KAJ7767748.1"/>
    </source>
</evidence>
<accession>A0AAD7NN72</accession>
<reference evidence="1" key="1">
    <citation type="submission" date="2023-03" db="EMBL/GenBank/DDBJ databases">
        <title>Massive genome expansion in bonnet fungi (Mycena s.s.) driven by repeated elements and novel gene families across ecological guilds.</title>
        <authorList>
            <consortium name="Lawrence Berkeley National Laboratory"/>
            <person name="Harder C.B."/>
            <person name="Miyauchi S."/>
            <person name="Viragh M."/>
            <person name="Kuo A."/>
            <person name="Thoen E."/>
            <person name="Andreopoulos B."/>
            <person name="Lu D."/>
            <person name="Skrede I."/>
            <person name="Drula E."/>
            <person name="Henrissat B."/>
            <person name="Morin E."/>
            <person name="Kohler A."/>
            <person name="Barry K."/>
            <person name="LaButti K."/>
            <person name="Morin E."/>
            <person name="Salamov A."/>
            <person name="Lipzen A."/>
            <person name="Mereny Z."/>
            <person name="Hegedus B."/>
            <person name="Baldrian P."/>
            <person name="Stursova M."/>
            <person name="Weitz H."/>
            <person name="Taylor A."/>
            <person name="Grigoriev I.V."/>
            <person name="Nagy L.G."/>
            <person name="Martin F."/>
            <person name="Kauserud H."/>
        </authorList>
    </citation>
    <scope>NUCLEOTIDE SEQUENCE</scope>
    <source>
        <strain evidence="1">CBHHK182m</strain>
    </source>
</reference>
<dbReference type="Proteomes" id="UP001215598">
    <property type="component" value="Unassembled WGS sequence"/>
</dbReference>
<feature type="non-terminal residue" evidence="1">
    <location>
        <position position="1"/>
    </location>
</feature>
<proteinExistence type="predicted"/>
<name>A0AAD7NN72_9AGAR</name>
<sequence length="54" mass="5728">AQTPLPDPHLGALHAACVHVAHMSGTARAVSELDWEAEETLLLAHDGGRRICCV</sequence>
<evidence type="ECO:0000313" key="2">
    <source>
        <dbReference type="Proteomes" id="UP001215598"/>
    </source>
</evidence>
<gene>
    <name evidence="1" type="ORF">B0H16DRAFT_1308571</name>
</gene>
<keyword evidence="2" id="KW-1185">Reference proteome</keyword>